<dbReference type="Pfam" id="PF13476">
    <property type="entry name" value="AAA_23"/>
    <property type="match status" value="1"/>
</dbReference>
<dbReference type="EMBL" id="OZ004259">
    <property type="protein sequence ID" value="CAK7918648.1"/>
    <property type="molecule type" value="Genomic_DNA"/>
</dbReference>
<feature type="coiled-coil region" evidence="14">
    <location>
        <begin position="231"/>
        <end position="265"/>
    </location>
</feature>
<sequence>MSSIYKLSICGVRSFDPERSETIQFGFPLTLICGQNGCGKTTIIECLKYATTGDLPPNSKGGAFVHDPKLVYKSEVRAQVKLAFSNANGKSMICTRSMQLSKKRGRGGSEGTATFKTLEGQLAIMNKGERSTISTKNAELDGQIPLYLGASKAVLDYVTFCHQDDSLWPLSEASVLKKRFDDIFEASKFTKVLDNLKVIRKDMTTDIRLIEQSVLHLKIDKERATKVTEKLTKTNLLVEEYMSEIARLTQEIEKVEKQTDKLFKSNQQFQEVLSKSESLKMNQRSYEDQINRLSMSITKLPDSEESLLEQLNNFETVLESKSREIKSLNKKLESTTSTLNVTRQELSLAIRLEGSLKSKEETYQGNLSKRTKLIKTNKKHLSSNNGDYESEEIATEFGNAVNSLLENVKNDHTKLLESNKNTESFALNKLKGVDNQIATHSQKLLHYGQDITEDKQKIEALSKKIELLQYNEGNLEVEKAELESLNSKLSNLREKNEANELQKKVNEGNANLVKLEHEMDEINKNIASSNKQSDIHAKLSLLNETKSQKEKALTKLVQFHDKNFTKEVGENLDTRTCDKMVSSRLTTVNDEIEQLQREFESQRKSFNAISSSEETIKQVLKENIQKEKEYSKKIFEVIDQDQLDTYEKLLVDLEGNYRDSLDALNTIEVTKQFNMKALEIAEKEKHCSLCFRSFEALDLSKFLTLLRERVNKMNLQSLTEDCEQSKEDLKLAKSVNSDVLSYRKLKVEIVELEAKLKTISPEVVTMKEKFDLDLATLNEKKSLLSKLGALQRPMNDISRIQGEIDNCTTSIAEVETMLNDYGDSRMSATELQELQQQKTQEIKLIRQQVDTNTEAKYSKQKDISRMESEVKDKKLAISNLEKSLLDKINLAATVKDLNARVERMSSERQKLEIDLDELKGSKTEFEFELESLQEEHKESEEASNSQVNLLENLGKEFQLYQDSISSFIEKDKPKLLETTKEVVSIEEDITKYESEIQVLETDIKQLERVLNDSSSIQNNIRANLDYRNLQKEYAEVDNQIHELDIANAEGKRNEYQEESKRLRILLSELNADHAGKIGEVRQMEDQIKSLKGELQSEYKGIDKNYHEEWVKLQTNMLVSNDLQTYSKALDNAIMKYHSIKMEDINRIVDELWKSTYKGSDVDTIAIKSDVNLQAKGNRSYNYRVVMYKSGAELDMRGRCSAGQKVLASIIIRLALAECFGVNCGMIALDEPTTNLDIENIESLAEALNNIIDVRKKQKNFQLIVITHDEKFLSHINGDKFTDHFYRVQRDDLQKSTIRSLPINLIQEE</sequence>
<gene>
    <name evidence="16" type="primary">RAD50</name>
    <name evidence="16" type="ORF">CAAN4_G14202</name>
</gene>
<name>A0ABP0EI72_9ASCO</name>
<dbReference type="InterPro" id="IPR038729">
    <property type="entry name" value="Rad50/SbcC_AAA"/>
</dbReference>
<evidence type="ECO:0000256" key="1">
    <source>
        <dbReference type="ARBA" id="ARBA00001947"/>
    </source>
</evidence>
<keyword evidence="7" id="KW-0227">DNA damage</keyword>
<keyword evidence="10 14" id="KW-0175">Coiled coil</keyword>
<organism evidence="16 17">
    <name type="scientific">[Candida] anglica</name>
    <dbReference type="NCBI Taxonomy" id="148631"/>
    <lineage>
        <taxon>Eukaryota</taxon>
        <taxon>Fungi</taxon>
        <taxon>Dikarya</taxon>
        <taxon>Ascomycota</taxon>
        <taxon>Saccharomycotina</taxon>
        <taxon>Pichiomycetes</taxon>
        <taxon>Debaryomycetaceae</taxon>
        <taxon>Kurtzmaniella</taxon>
    </lineage>
</organism>
<evidence type="ECO:0000256" key="11">
    <source>
        <dbReference type="ARBA" id="ARBA00023204"/>
    </source>
</evidence>
<evidence type="ECO:0000313" key="17">
    <source>
        <dbReference type="Proteomes" id="UP001497600"/>
    </source>
</evidence>
<comment type="catalytic activity">
    <reaction evidence="13">
        <text>ATP + H2O = ADP + phosphate + H(+)</text>
        <dbReference type="Rhea" id="RHEA:13065"/>
        <dbReference type="ChEBI" id="CHEBI:15377"/>
        <dbReference type="ChEBI" id="CHEBI:15378"/>
        <dbReference type="ChEBI" id="CHEBI:30616"/>
        <dbReference type="ChEBI" id="CHEBI:43474"/>
        <dbReference type="ChEBI" id="CHEBI:456216"/>
    </reaction>
</comment>
<evidence type="ECO:0000256" key="4">
    <source>
        <dbReference type="ARBA" id="ARBA00009439"/>
    </source>
</evidence>
<dbReference type="Proteomes" id="UP001497600">
    <property type="component" value="Chromosome G"/>
</dbReference>
<feature type="coiled-coil region" evidence="14">
    <location>
        <begin position="304"/>
        <end position="345"/>
    </location>
</feature>
<proteinExistence type="inferred from homology"/>
<dbReference type="Gene3D" id="1.10.287.1490">
    <property type="match status" value="1"/>
</dbReference>
<dbReference type="InterPro" id="IPR004584">
    <property type="entry name" value="Rad50_eukaryotes"/>
</dbReference>
<evidence type="ECO:0000256" key="3">
    <source>
        <dbReference type="ARBA" id="ARBA00004286"/>
    </source>
</evidence>
<feature type="coiled-coil region" evidence="14">
    <location>
        <begin position="451"/>
        <end position="532"/>
    </location>
</feature>
<comment type="cofactor">
    <cofactor evidence="1">
        <name>Zn(2+)</name>
        <dbReference type="ChEBI" id="CHEBI:29105"/>
    </cofactor>
</comment>
<keyword evidence="8" id="KW-0378">Hydrolase</keyword>
<evidence type="ECO:0000259" key="15">
    <source>
        <dbReference type="Pfam" id="PF13476"/>
    </source>
</evidence>
<evidence type="ECO:0000256" key="5">
    <source>
        <dbReference type="ARBA" id="ARBA00022454"/>
    </source>
</evidence>
<evidence type="ECO:0000256" key="2">
    <source>
        <dbReference type="ARBA" id="ARBA00004123"/>
    </source>
</evidence>
<dbReference type="SUPFAM" id="SSF52540">
    <property type="entry name" value="P-loop containing nucleoside triphosphate hydrolases"/>
    <property type="match status" value="2"/>
</dbReference>
<feature type="coiled-coil region" evidence="14">
    <location>
        <begin position="975"/>
        <end position="1072"/>
    </location>
</feature>
<evidence type="ECO:0000313" key="16">
    <source>
        <dbReference type="EMBL" id="CAK7918648.1"/>
    </source>
</evidence>
<dbReference type="InterPro" id="IPR027417">
    <property type="entry name" value="P-loop_NTPase"/>
</dbReference>
<comment type="similarity">
    <text evidence="4">Belongs to the SMC family. RAD50 subfamily.</text>
</comment>
<evidence type="ECO:0000256" key="14">
    <source>
        <dbReference type="SAM" id="Coils"/>
    </source>
</evidence>
<keyword evidence="12" id="KW-0539">Nucleus</keyword>
<protein>
    <submittedName>
        <fullName evidence="16">DNA repair protein Rad50p</fullName>
    </submittedName>
</protein>
<feature type="coiled-coil region" evidence="14">
    <location>
        <begin position="585"/>
        <end position="629"/>
    </location>
</feature>
<keyword evidence="9" id="KW-0862">Zinc</keyword>
<feature type="domain" description="Rad50/SbcC-type AAA" evidence="15">
    <location>
        <begin position="6"/>
        <end position="257"/>
    </location>
</feature>
<accession>A0ABP0EI72</accession>
<dbReference type="NCBIfam" id="TIGR00606">
    <property type="entry name" value="rad50"/>
    <property type="match status" value="1"/>
</dbReference>
<feature type="coiled-coil region" evidence="14">
    <location>
        <begin position="828"/>
        <end position="949"/>
    </location>
</feature>
<evidence type="ECO:0000256" key="9">
    <source>
        <dbReference type="ARBA" id="ARBA00022833"/>
    </source>
</evidence>
<keyword evidence="6" id="KW-0479">Metal-binding</keyword>
<keyword evidence="5" id="KW-0158">Chromosome</keyword>
<dbReference type="Gene3D" id="3.40.50.300">
    <property type="entry name" value="P-loop containing nucleotide triphosphate hydrolases"/>
    <property type="match status" value="2"/>
</dbReference>
<evidence type="ECO:0000256" key="7">
    <source>
        <dbReference type="ARBA" id="ARBA00022763"/>
    </source>
</evidence>
<keyword evidence="11" id="KW-0234">DNA repair</keyword>
<reference evidence="16 17" key="1">
    <citation type="submission" date="2024-01" db="EMBL/GenBank/DDBJ databases">
        <authorList>
            <consortium name="Genoscope - CEA"/>
            <person name="William W."/>
        </authorList>
    </citation>
    <scope>NUCLEOTIDE SEQUENCE [LARGE SCALE GENOMIC DNA]</scope>
    <source>
        <strain evidence="16 17">29B2s-10</strain>
    </source>
</reference>
<evidence type="ECO:0000256" key="13">
    <source>
        <dbReference type="ARBA" id="ARBA00049360"/>
    </source>
</evidence>
<comment type="subcellular location">
    <subcellularLocation>
        <location evidence="3">Chromosome</location>
    </subcellularLocation>
    <subcellularLocation>
        <location evidence="2">Nucleus</location>
    </subcellularLocation>
</comment>
<evidence type="ECO:0000256" key="8">
    <source>
        <dbReference type="ARBA" id="ARBA00022801"/>
    </source>
</evidence>
<evidence type="ECO:0000256" key="12">
    <source>
        <dbReference type="ARBA" id="ARBA00023242"/>
    </source>
</evidence>
<evidence type="ECO:0000256" key="10">
    <source>
        <dbReference type="ARBA" id="ARBA00023054"/>
    </source>
</evidence>
<keyword evidence="17" id="KW-1185">Reference proteome</keyword>
<dbReference type="PANTHER" id="PTHR18867:SF12">
    <property type="entry name" value="DNA REPAIR PROTEIN RAD50"/>
    <property type="match status" value="1"/>
</dbReference>
<dbReference type="PANTHER" id="PTHR18867">
    <property type="entry name" value="RAD50"/>
    <property type="match status" value="1"/>
</dbReference>
<dbReference type="Pfam" id="PF13558">
    <property type="entry name" value="SbcC_Walker_B"/>
    <property type="match status" value="1"/>
</dbReference>
<evidence type="ECO:0000256" key="6">
    <source>
        <dbReference type="ARBA" id="ARBA00022723"/>
    </source>
</evidence>